<sequence>MAHSVLFSQSLLRTLLARYYVERWHTAHCDGGGFRKHRHIQTHTHTHARTHRWTLAANICRTETRRLAHRH</sequence>
<proteinExistence type="predicted"/>
<evidence type="ECO:0000313" key="1">
    <source>
        <dbReference type="EMBL" id="MBW63561.1"/>
    </source>
</evidence>
<protein>
    <submittedName>
        <fullName evidence="1">Putative secreted protein</fullName>
    </submittedName>
</protein>
<dbReference type="EMBL" id="GGFJ01014420">
    <property type="protein sequence ID" value="MBW63561.1"/>
    <property type="molecule type" value="Transcribed_RNA"/>
</dbReference>
<name>A0A2M4CEG6_9DIPT</name>
<dbReference type="AlphaFoldDB" id="A0A2M4CEG6"/>
<reference evidence="1" key="1">
    <citation type="submission" date="2018-01" db="EMBL/GenBank/DDBJ databases">
        <title>An insight into the sialome of Amazonian anophelines.</title>
        <authorList>
            <person name="Ribeiro J.M."/>
            <person name="Scarpassa V."/>
            <person name="Calvo E."/>
        </authorList>
    </citation>
    <scope>NUCLEOTIDE SEQUENCE</scope>
    <source>
        <tissue evidence="1">Salivary glands</tissue>
    </source>
</reference>
<organism evidence="1">
    <name type="scientific">Anopheles marajoara</name>
    <dbReference type="NCBI Taxonomy" id="58244"/>
    <lineage>
        <taxon>Eukaryota</taxon>
        <taxon>Metazoa</taxon>
        <taxon>Ecdysozoa</taxon>
        <taxon>Arthropoda</taxon>
        <taxon>Hexapoda</taxon>
        <taxon>Insecta</taxon>
        <taxon>Pterygota</taxon>
        <taxon>Neoptera</taxon>
        <taxon>Endopterygota</taxon>
        <taxon>Diptera</taxon>
        <taxon>Nematocera</taxon>
        <taxon>Culicoidea</taxon>
        <taxon>Culicidae</taxon>
        <taxon>Anophelinae</taxon>
        <taxon>Anopheles</taxon>
    </lineage>
</organism>
<accession>A0A2M4CEG6</accession>